<feature type="domain" description="GHMP kinase N-terminal" evidence="2">
    <location>
        <begin position="78"/>
        <end position="144"/>
    </location>
</feature>
<proteinExistence type="predicted"/>
<keyword evidence="1 3" id="KW-0418">Kinase</keyword>
<dbReference type="InterPro" id="IPR014721">
    <property type="entry name" value="Ribsml_uS5_D2-typ_fold_subgr"/>
</dbReference>
<evidence type="ECO:0000259" key="2">
    <source>
        <dbReference type="Pfam" id="PF00288"/>
    </source>
</evidence>
<accession>A0ABN3GGG8</accession>
<dbReference type="InterPro" id="IPR020568">
    <property type="entry name" value="Ribosomal_Su5_D2-typ_SF"/>
</dbReference>
<dbReference type="InterPro" id="IPR012363">
    <property type="entry name" value="PduX"/>
</dbReference>
<evidence type="ECO:0000313" key="4">
    <source>
        <dbReference type="Proteomes" id="UP001501584"/>
    </source>
</evidence>
<dbReference type="Pfam" id="PF00288">
    <property type="entry name" value="GHMP_kinases_N"/>
    <property type="match status" value="1"/>
</dbReference>
<dbReference type="PIRSF" id="PIRSF033887">
    <property type="entry name" value="PduX"/>
    <property type="match status" value="1"/>
</dbReference>
<dbReference type="SUPFAM" id="SSF54211">
    <property type="entry name" value="Ribosomal protein S5 domain 2-like"/>
    <property type="match status" value="1"/>
</dbReference>
<gene>
    <name evidence="3" type="ORF">GCM10010403_51610</name>
</gene>
<dbReference type="InterPro" id="IPR006204">
    <property type="entry name" value="GHMP_kinase_N_dom"/>
</dbReference>
<organism evidence="3 4">
    <name type="scientific">Glycomyces rutgersensis</name>
    <dbReference type="NCBI Taxonomy" id="58115"/>
    <lineage>
        <taxon>Bacteria</taxon>
        <taxon>Bacillati</taxon>
        <taxon>Actinomycetota</taxon>
        <taxon>Actinomycetes</taxon>
        <taxon>Glycomycetales</taxon>
        <taxon>Glycomycetaceae</taxon>
        <taxon>Glycomyces</taxon>
    </lineage>
</organism>
<evidence type="ECO:0000313" key="3">
    <source>
        <dbReference type="EMBL" id="GAA2351065.1"/>
    </source>
</evidence>
<dbReference type="Proteomes" id="UP001501584">
    <property type="component" value="Unassembled WGS sequence"/>
</dbReference>
<keyword evidence="4" id="KW-1185">Reference proteome</keyword>
<dbReference type="Gene3D" id="3.30.230.10">
    <property type="match status" value="1"/>
</dbReference>
<sequence length="320" mass="34779">MSAQDRKTYTLTPERHCSAYCMGHHGEILQGVFHTEGGKPVRALVTMPFHGGGTTAFAQLTTEDGIRVLPAGRWKAFHAAELTRKALRIKAGLRITLSSNLPPGLGMGSSTADVVSTIHAIAGAAGRQLSESRVAELAVQAEKAADSLMFQSKVVLFAQREGRVIATLGSRLPSMIVVGCCCDDGTVETLDQALIEYTPADQRDFEQLRSRIRVAVRDDDASALASVATTSALINQRYLPKRRFSEFIGVAERGGALGVQISHSGTVAGMIFDGRDPESVERAALARRMLSLRALEPNWSFRTDERFPPIRLRQGKYRDA</sequence>
<comment type="caution">
    <text evidence="3">The sequence shown here is derived from an EMBL/GenBank/DDBJ whole genome shotgun (WGS) entry which is preliminary data.</text>
</comment>
<protein>
    <submittedName>
        <fullName evidence="3">GHMP kinase</fullName>
    </submittedName>
</protein>
<dbReference type="GO" id="GO:0016301">
    <property type="term" value="F:kinase activity"/>
    <property type="evidence" value="ECO:0007669"/>
    <property type="project" value="UniProtKB-KW"/>
</dbReference>
<reference evidence="3 4" key="1">
    <citation type="journal article" date="2019" name="Int. J. Syst. Evol. Microbiol.">
        <title>The Global Catalogue of Microorganisms (GCM) 10K type strain sequencing project: providing services to taxonomists for standard genome sequencing and annotation.</title>
        <authorList>
            <consortium name="The Broad Institute Genomics Platform"/>
            <consortium name="The Broad Institute Genome Sequencing Center for Infectious Disease"/>
            <person name="Wu L."/>
            <person name="Ma J."/>
        </authorList>
    </citation>
    <scope>NUCLEOTIDE SEQUENCE [LARGE SCALE GENOMIC DNA]</scope>
    <source>
        <strain evidence="3 4">JCM 6238</strain>
    </source>
</reference>
<name>A0ABN3GGG8_9ACTN</name>
<evidence type="ECO:0000256" key="1">
    <source>
        <dbReference type="ARBA" id="ARBA00022777"/>
    </source>
</evidence>
<dbReference type="EMBL" id="BAAASX010000014">
    <property type="protein sequence ID" value="GAA2351065.1"/>
    <property type="molecule type" value="Genomic_DNA"/>
</dbReference>
<keyword evidence="1 3" id="KW-0808">Transferase</keyword>